<gene>
    <name evidence="2" type="ORF">R3P38DRAFT_3206451</name>
</gene>
<dbReference type="EMBL" id="JAWWNJ010000058">
    <property type="protein sequence ID" value="KAK7013885.1"/>
    <property type="molecule type" value="Genomic_DNA"/>
</dbReference>
<sequence length="189" mass="21625">MTAFALPLITPRLNYSRIQQLVTSRNLCELDSQGTRSRDPAEVLQKKKDELLVDREGVAHSAGYKSPPGQPGRPNSGGYNLERTLLEECAWTKDKFDTVQNQVRRLANKNLNPRVCYQMQNPDEVKKLCKQISVIHGLDGYEKFWPIKAMLKLHLKASSEAYRKEHMLNKPRPRYNAGSTSEEELGDRQ</sequence>
<reference evidence="2 3" key="1">
    <citation type="journal article" date="2024" name="J Genomics">
        <title>Draft genome sequencing and assembly of Favolaschia claudopus CIRM-BRFM 2984 isolated from oak limbs.</title>
        <authorList>
            <person name="Navarro D."/>
            <person name="Drula E."/>
            <person name="Chaduli D."/>
            <person name="Cazenave R."/>
            <person name="Ahrendt S."/>
            <person name="Wang J."/>
            <person name="Lipzen A."/>
            <person name="Daum C."/>
            <person name="Barry K."/>
            <person name="Grigoriev I.V."/>
            <person name="Favel A."/>
            <person name="Rosso M.N."/>
            <person name="Martin F."/>
        </authorList>
    </citation>
    <scope>NUCLEOTIDE SEQUENCE [LARGE SCALE GENOMIC DNA]</scope>
    <source>
        <strain evidence="2 3">CIRM-BRFM 2984</strain>
    </source>
</reference>
<feature type="region of interest" description="Disordered" evidence="1">
    <location>
        <begin position="59"/>
        <end position="79"/>
    </location>
</feature>
<name>A0AAW0AMZ2_9AGAR</name>
<keyword evidence="3" id="KW-1185">Reference proteome</keyword>
<proteinExistence type="predicted"/>
<organism evidence="2 3">
    <name type="scientific">Favolaschia claudopus</name>
    <dbReference type="NCBI Taxonomy" id="2862362"/>
    <lineage>
        <taxon>Eukaryota</taxon>
        <taxon>Fungi</taxon>
        <taxon>Dikarya</taxon>
        <taxon>Basidiomycota</taxon>
        <taxon>Agaricomycotina</taxon>
        <taxon>Agaricomycetes</taxon>
        <taxon>Agaricomycetidae</taxon>
        <taxon>Agaricales</taxon>
        <taxon>Marasmiineae</taxon>
        <taxon>Mycenaceae</taxon>
        <taxon>Favolaschia</taxon>
    </lineage>
</organism>
<accession>A0AAW0AMZ2</accession>
<comment type="caution">
    <text evidence="2">The sequence shown here is derived from an EMBL/GenBank/DDBJ whole genome shotgun (WGS) entry which is preliminary data.</text>
</comment>
<dbReference type="AlphaFoldDB" id="A0AAW0AMZ2"/>
<dbReference type="Proteomes" id="UP001362999">
    <property type="component" value="Unassembled WGS sequence"/>
</dbReference>
<protein>
    <submittedName>
        <fullName evidence="2">Uncharacterized protein</fullName>
    </submittedName>
</protein>
<evidence type="ECO:0000313" key="2">
    <source>
        <dbReference type="EMBL" id="KAK7013885.1"/>
    </source>
</evidence>
<feature type="region of interest" description="Disordered" evidence="1">
    <location>
        <begin position="164"/>
        <end position="189"/>
    </location>
</feature>
<evidence type="ECO:0000313" key="3">
    <source>
        <dbReference type="Proteomes" id="UP001362999"/>
    </source>
</evidence>
<evidence type="ECO:0000256" key="1">
    <source>
        <dbReference type="SAM" id="MobiDB-lite"/>
    </source>
</evidence>